<gene>
    <name evidence="1" type="primary">RvY_08592-1</name>
    <name evidence="1" type="synonym">RvY_08592.1</name>
    <name evidence="1" type="ORF">RvY_08592</name>
</gene>
<dbReference type="PANTHER" id="PTHR31278:SF2">
    <property type="entry name" value="SMALL RIBOSOMAL SUBUNIT PROTEIN MS37"/>
    <property type="match status" value="1"/>
</dbReference>
<dbReference type="Proteomes" id="UP000186922">
    <property type="component" value="Unassembled WGS sequence"/>
</dbReference>
<evidence type="ECO:0008006" key="3">
    <source>
        <dbReference type="Google" id="ProtNLM"/>
    </source>
</evidence>
<comment type="caution">
    <text evidence="1">The sequence shown here is derived from an EMBL/GenBank/DDBJ whole genome shotgun (WGS) entry which is preliminary data.</text>
</comment>
<dbReference type="GO" id="GO:0005654">
    <property type="term" value="C:nucleoplasm"/>
    <property type="evidence" value="ECO:0007669"/>
    <property type="project" value="TreeGrafter"/>
</dbReference>
<dbReference type="STRING" id="947166.A0A1D1V6C2"/>
<sequence>MPKTTSLLFYKKPLNPTTEIFPLRFKELLPLKLRNEVTYKAAAGQDAPEKCLQEMTGMFECFKKNEFDQVVCAKEILQFKMCSERSREQEAKLDAQNKLGTLIPGSERLTARQANVLLKRYPQYNDPSKPDRWPR</sequence>
<dbReference type="InterPro" id="IPR009069">
    <property type="entry name" value="Cys_alpha_HP_mot_SF"/>
</dbReference>
<dbReference type="EMBL" id="BDGG01000004">
    <property type="protein sequence ID" value="GAU97266.1"/>
    <property type="molecule type" value="Genomic_DNA"/>
</dbReference>
<protein>
    <recommendedName>
        <fullName evidence="3">CHCH domain-containing protein</fullName>
    </recommendedName>
</protein>
<dbReference type="GO" id="GO:0005761">
    <property type="term" value="C:mitochondrial ribosome"/>
    <property type="evidence" value="ECO:0007669"/>
    <property type="project" value="InterPro"/>
</dbReference>
<reference evidence="1 2" key="1">
    <citation type="journal article" date="2016" name="Nat. Commun.">
        <title>Extremotolerant tardigrade genome and improved radiotolerance of human cultured cells by tardigrade-unique protein.</title>
        <authorList>
            <person name="Hashimoto T."/>
            <person name="Horikawa D.D."/>
            <person name="Saito Y."/>
            <person name="Kuwahara H."/>
            <person name="Kozuka-Hata H."/>
            <person name="Shin-I T."/>
            <person name="Minakuchi Y."/>
            <person name="Ohishi K."/>
            <person name="Motoyama A."/>
            <person name="Aizu T."/>
            <person name="Enomoto A."/>
            <person name="Kondo K."/>
            <person name="Tanaka S."/>
            <person name="Hara Y."/>
            <person name="Koshikawa S."/>
            <person name="Sagara H."/>
            <person name="Miura T."/>
            <person name="Yokobori S."/>
            <person name="Miyagawa K."/>
            <person name="Suzuki Y."/>
            <person name="Kubo T."/>
            <person name="Oyama M."/>
            <person name="Kohara Y."/>
            <person name="Fujiyama A."/>
            <person name="Arakawa K."/>
            <person name="Katayama T."/>
            <person name="Toyoda A."/>
            <person name="Kunieda T."/>
        </authorList>
    </citation>
    <scope>NUCLEOTIDE SEQUENCE [LARGE SCALE GENOMIC DNA]</scope>
    <source>
        <strain evidence="1 2">YOKOZUNA-1</strain>
    </source>
</reference>
<keyword evidence="2" id="KW-1185">Reference proteome</keyword>
<dbReference type="PANTHER" id="PTHR31278">
    <property type="entry name" value="CHCHD1"/>
    <property type="match status" value="1"/>
</dbReference>
<dbReference type="OrthoDB" id="5825849at2759"/>
<accession>A0A1D1V6C2</accession>
<dbReference type="GO" id="GO:0032543">
    <property type="term" value="P:mitochondrial translation"/>
    <property type="evidence" value="ECO:0007669"/>
    <property type="project" value="InterPro"/>
</dbReference>
<organism evidence="1 2">
    <name type="scientific">Ramazzottius varieornatus</name>
    <name type="common">Water bear</name>
    <name type="synonym">Tardigrade</name>
    <dbReference type="NCBI Taxonomy" id="947166"/>
    <lineage>
        <taxon>Eukaryota</taxon>
        <taxon>Metazoa</taxon>
        <taxon>Ecdysozoa</taxon>
        <taxon>Tardigrada</taxon>
        <taxon>Eutardigrada</taxon>
        <taxon>Parachela</taxon>
        <taxon>Hypsibioidea</taxon>
        <taxon>Ramazzottiidae</taxon>
        <taxon>Ramazzottius</taxon>
    </lineage>
</organism>
<dbReference type="InterPro" id="IPR033620">
    <property type="entry name" value="Ribosomal_mS37_met"/>
</dbReference>
<evidence type="ECO:0000313" key="2">
    <source>
        <dbReference type="Proteomes" id="UP000186922"/>
    </source>
</evidence>
<dbReference type="SUPFAM" id="SSF47072">
    <property type="entry name" value="Cysteine alpha-hairpin motif"/>
    <property type="match status" value="1"/>
</dbReference>
<name>A0A1D1V6C2_RAMVA</name>
<evidence type="ECO:0000313" key="1">
    <source>
        <dbReference type="EMBL" id="GAU97266.1"/>
    </source>
</evidence>
<proteinExistence type="predicted"/>
<dbReference type="GO" id="GO:0003723">
    <property type="term" value="F:RNA binding"/>
    <property type="evidence" value="ECO:0007669"/>
    <property type="project" value="TreeGrafter"/>
</dbReference>
<dbReference type="AlphaFoldDB" id="A0A1D1V6C2"/>